<organism evidence="1 2">
    <name type="scientific">Microdochium bolleyi</name>
    <dbReference type="NCBI Taxonomy" id="196109"/>
    <lineage>
        <taxon>Eukaryota</taxon>
        <taxon>Fungi</taxon>
        <taxon>Dikarya</taxon>
        <taxon>Ascomycota</taxon>
        <taxon>Pezizomycotina</taxon>
        <taxon>Sordariomycetes</taxon>
        <taxon>Xylariomycetidae</taxon>
        <taxon>Xylariales</taxon>
        <taxon>Microdochiaceae</taxon>
        <taxon>Microdochium</taxon>
    </lineage>
</organism>
<keyword evidence="2" id="KW-1185">Reference proteome</keyword>
<evidence type="ECO:0000313" key="1">
    <source>
        <dbReference type="EMBL" id="KXJ89053.1"/>
    </source>
</evidence>
<dbReference type="Proteomes" id="UP000070501">
    <property type="component" value="Unassembled WGS sequence"/>
</dbReference>
<name>A0A136IVZ4_9PEZI</name>
<protein>
    <submittedName>
        <fullName evidence="1">Uncharacterized protein</fullName>
    </submittedName>
</protein>
<dbReference type="InParanoid" id="A0A136IVZ4"/>
<sequence length="622" mass="68984">MEDSVRPSQASFKAMYERGYQTWAALWDQATTDNDSDPNMFLARQQALPDLSRLPLNLAINRNFVNVATATGATKWTTAPRNCGLPSFEHEVNLIVAQQNLTSIVITPDVDLSVRFAAMFGKSSGHVPVLTLAWAYALSARWAETIPGAQQPIYTDCQAPLSEQNDHPSVEQNTSETIIVNIGTVSHDAAQWWAAVLSQGYGWTSTIPNNKGMLLYSPWSTQIEPGLGFVISRSIKPGGQSANRRSASFDEAITYIRCYCRLHGLPQSLSQGALTTASFIPVAKADNRRIGLPVPRFIGNQSICVEGSITRDFPDQATPLVRQIDAMITIGCNPQGIKSLLSSVFFEPDVECNICGAWLQGCFAFLDSKRQTANTILLLRAIINRDPSLGWLWVGAFATGLHVGCLQAGRSGWWKLDLGVAAWFGSHVSFIQEPVPAFAPGTREIQRADEGRLMYLCHQPDHTSVPLFPFGPFGSVAVADLDLDVRQHISCGQIHHLEYQGMSWHCEGGKKVWQGFEGLSRPAARYKTKEPLQQRDAHTVNFEDMEYEDDDASQMVTRNIFTWLREQDGFPVAERAIREHEWIDNLRDDDDSPIEGRAVSTAGDSRPGRWLLDTLTTRCKSL</sequence>
<evidence type="ECO:0000313" key="2">
    <source>
        <dbReference type="Proteomes" id="UP000070501"/>
    </source>
</evidence>
<accession>A0A136IVZ4</accession>
<dbReference type="EMBL" id="KQ964256">
    <property type="protein sequence ID" value="KXJ89053.1"/>
    <property type="molecule type" value="Genomic_DNA"/>
</dbReference>
<gene>
    <name evidence="1" type="ORF">Micbo1qcDRAFT_213360</name>
</gene>
<reference evidence="2" key="1">
    <citation type="submission" date="2016-02" db="EMBL/GenBank/DDBJ databases">
        <title>Draft genome sequence of Microdochium bolleyi, a fungal endophyte of beachgrass.</title>
        <authorList>
            <consortium name="DOE Joint Genome Institute"/>
            <person name="David A.S."/>
            <person name="May G."/>
            <person name="Haridas S."/>
            <person name="Lim J."/>
            <person name="Wang M."/>
            <person name="Labutti K."/>
            <person name="Lipzen A."/>
            <person name="Barry K."/>
            <person name="Grigoriev I.V."/>
        </authorList>
    </citation>
    <scope>NUCLEOTIDE SEQUENCE [LARGE SCALE GENOMIC DNA]</scope>
    <source>
        <strain evidence="2">J235TASD1</strain>
    </source>
</reference>
<dbReference type="STRING" id="196109.A0A136IVZ4"/>
<proteinExistence type="predicted"/>
<dbReference type="OrthoDB" id="3549294at2759"/>
<dbReference type="AlphaFoldDB" id="A0A136IVZ4"/>